<reference evidence="9 10" key="1">
    <citation type="journal article" date="2008" name="Nature">
        <title>The genome of the model beetle and pest Tribolium castaneum.</title>
        <authorList>
            <consortium name="Tribolium Genome Sequencing Consortium"/>
            <person name="Richards S."/>
            <person name="Gibbs R.A."/>
            <person name="Weinstock G.M."/>
            <person name="Brown S.J."/>
            <person name="Denell R."/>
            <person name="Beeman R.W."/>
            <person name="Gibbs R."/>
            <person name="Beeman R.W."/>
            <person name="Brown S.J."/>
            <person name="Bucher G."/>
            <person name="Friedrich M."/>
            <person name="Grimmelikhuijzen C.J."/>
            <person name="Klingler M."/>
            <person name="Lorenzen M."/>
            <person name="Richards S."/>
            <person name="Roth S."/>
            <person name="Schroder R."/>
            <person name="Tautz D."/>
            <person name="Zdobnov E.M."/>
            <person name="Muzny D."/>
            <person name="Gibbs R.A."/>
            <person name="Weinstock G.M."/>
            <person name="Attaway T."/>
            <person name="Bell S."/>
            <person name="Buhay C.J."/>
            <person name="Chandrabose M.N."/>
            <person name="Chavez D."/>
            <person name="Clerk-Blankenburg K.P."/>
            <person name="Cree A."/>
            <person name="Dao M."/>
            <person name="Davis C."/>
            <person name="Chacko J."/>
            <person name="Dinh H."/>
            <person name="Dugan-Rocha S."/>
            <person name="Fowler G."/>
            <person name="Garner T.T."/>
            <person name="Garnes J."/>
            <person name="Gnirke A."/>
            <person name="Hawes A."/>
            <person name="Hernandez J."/>
            <person name="Hines S."/>
            <person name="Holder M."/>
            <person name="Hume J."/>
            <person name="Jhangiani S.N."/>
            <person name="Joshi V."/>
            <person name="Khan Z.M."/>
            <person name="Jackson L."/>
            <person name="Kovar C."/>
            <person name="Kowis A."/>
            <person name="Lee S."/>
            <person name="Lewis L.R."/>
            <person name="Margolis J."/>
            <person name="Morgan M."/>
            <person name="Nazareth L.V."/>
            <person name="Nguyen N."/>
            <person name="Okwuonu G."/>
            <person name="Parker D."/>
            <person name="Richards S."/>
            <person name="Ruiz S.J."/>
            <person name="Santibanez J."/>
            <person name="Savard J."/>
            <person name="Scherer S.E."/>
            <person name="Schneider B."/>
            <person name="Sodergren E."/>
            <person name="Tautz D."/>
            <person name="Vattahil S."/>
            <person name="Villasana D."/>
            <person name="White C.S."/>
            <person name="Wright R."/>
            <person name="Park Y."/>
            <person name="Beeman R.W."/>
            <person name="Lord J."/>
            <person name="Oppert B."/>
            <person name="Lorenzen M."/>
            <person name="Brown S."/>
            <person name="Wang L."/>
            <person name="Savard J."/>
            <person name="Tautz D."/>
            <person name="Richards S."/>
            <person name="Weinstock G."/>
            <person name="Gibbs R.A."/>
            <person name="Liu Y."/>
            <person name="Worley K."/>
            <person name="Weinstock G."/>
            <person name="Elsik C.G."/>
            <person name="Reese J.T."/>
            <person name="Elhaik E."/>
            <person name="Landan G."/>
            <person name="Graur D."/>
            <person name="Arensburger P."/>
            <person name="Atkinson P."/>
            <person name="Beeman R.W."/>
            <person name="Beidler J."/>
            <person name="Brown S.J."/>
            <person name="Demuth J.P."/>
            <person name="Drury D.W."/>
            <person name="Du Y.Z."/>
            <person name="Fujiwara H."/>
            <person name="Lorenzen M."/>
            <person name="Maselli V."/>
            <person name="Osanai M."/>
            <person name="Park Y."/>
            <person name="Robertson H.M."/>
            <person name="Tu Z."/>
            <person name="Wang J.J."/>
            <person name="Wang S."/>
            <person name="Richards S."/>
            <person name="Song H."/>
            <person name="Zhang L."/>
            <person name="Sodergren E."/>
            <person name="Werner D."/>
            <person name="Stanke M."/>
            <person name="Morgenstern B."/>
            <person name="Solovyev V."/>
            <person name="Kosarev P."/>
            <person name="Brown G."/>
            <person name="Chen H.C."/>
            <person name="Ermolaeva O."/>
            <person name="Hlavina W."/>
            <person name="Kapustin Y."/>
            <person name="Kiryutin B."/>
            <person name="Kitts P."/>
            <person name="Maglott D."/>
            <person name="Pruitt K."/>
            <person name="Sapojnikov V."/>
            <person name="Souvorov A."/>
            <person name="Mackey A.J."/>
            <person name="Waterhouse R.M."/>
            <person name="Wyder S."/>
            <person name="Zdobnov E.M."/>
            <person name="Zdobnov E.M."/>
            <person name="Wyder S."/>
            <person name="Kriventseva E.V."/>
            <person name="Kadowaki T."/>
            <person name="Bork P."/>
            <person name="Aranda M."/>
            <person name="Bao R."/>
            <person name="Beermann A."/>
            <person name="Berns N."/>
            <person name="Bolognesi R."/>
            <person name="Bonneton F."/>
            <person name="Bopp D."/>
            <person name="Brown S.J."/>
            <person name="Bucher G."/>
            <person name="Butts T."/>
            <person name="Chaumot A."/>
            <person name="Denell R.E."/>
            <person name="Ferrier D.E."/>
            <person name="Friedrich M."/>
            <person name="Gordon C.M."/>
            <person name="Jindra M."/>
            <person name="Klingler M."/>
            <person name="Lan Q."/>
            <person name="Lattorff H.M."/>
            <person name="Laudet V."/>
            <person name="von Levetsow C."/>
            <person name="Liu Z."/>
            <person name="Lutz R."/>
            <person name="Lynch J.A."/>
            <person name="da Fonseca R.N."/>
            <person name="Posnien N."/>
            <person name="Reuter R."/>
            <person name="Roth S."/>
            <person name="Savard J."/>
            <person name="Schinko J.B."/>
            <person name="Schmitt C."/>
            <person name="Schoppmeier M."/>
            <person name="Schroder R."/>
            <person name="Shippy T.D."/>
            <person name="Simonnet F."/>
            <person name="Marques-Souza H."/>
            <person name="Tautz D."/>
            <person name="Tomoyasu Y."/>
            <person name="Trauner J."/>
            <person name="Van der Zee M."/>
            <person name="Vervoort M."/>
            <person name="Wittkopp N."/>
            <person name="Wimmer E.A."/>
            <person name="Yang X."/>
            <person name="Jones A.K."/>
            <person name="Sattelle D.B."/>
            <person name="Ebert P.R."/>
            <person name="Nelson D."/>
            <person name="Scott J.G."/>
            <person name="Beeman R.W."/>
            <person name="Muthukrishnan S."/>
            <person name="Kramer K.J."/>
            <person name="Arakane Y."/>
            <person name="Beeman R.W."/>
            <person name="Zhu Q."/>
            <person name="Hogenkamp D."/>
            <person name="Dixit R."/>
            <person name="Oppert B."/>
            <person name="Jiang H."/>
            <person name="Zou Z."/>
            <person name="Marshall J."/>
            <person name="Elpidina E."/>
            <person name="Vinokurov K."/>
            <person name="Oppert C."/>
            <person name="Zou Z."/>
            <person name="Evans J."/>
            <person name="Lu Z."/>
            <person name="Zhao P."/>
            <person name="Sumathipala N."/>
            <person name="Altincicek B."/>
            <person name="Vilcinskas A."/>
            <person name="Williams M."/>
            <person name="Hultmark D."/>
            <person name="Hetru C."/>
            <person name="Jiang H."/>
            <person name="Grimmelikhuijzen C.J."/>
            <person name="Hauser F."/>
            <person name="Cazzamali G."/>
            <person name="Williamson M."/>
            <person name="Park Y."/>
            <person name="Li B."/>
            <person name="Tanaka Y."/>
            <person name="Predel R."/>
            <person name="Neupert S."/>
            <person name="Schachtner J."/>
            <person name="Verleyen P."/>
            <person name="Raible F."/>
            <person name="Bork P."/>
            <person name="Friedrich M."/>
            <person name="Walden K.K."/>
            <person name="Robertson H.M."/>
            <person name="Angeli S."/>
            <person name="Foret S."/>
            <person name="Bucher G."/>
            <person name="Schuetz S."/>
            <person name="Maleszka R."/>
            <person name="Wimmer E.A."/>
            <person name="Beeman R.W."/>
            <person name="Lorenzen M."/>
            <person name="Tomoyasu Y."/>
            <person name="Miller S.C."/>
            <person name="Grossmann D."/>
            <person name="Bucher G."/>
        </authorList>
    </citation>
    <scope>NUCLEOTIDE SEQUENCE [LARGE SCALE GENOMIC DNA]</scope>
    <source>
        <strain evidence="9 10">Georgia GA2</strain>
    </source>
</reference>
<evidence type="ECO:0000256" key="1">
    <source>
        <dbReference type="ARBA" id="ARBA00004141"/>
    </source>
</evidence>
<evidence type="ECO:0000256" key="5">
    <source>
        <dbReference type="ARBA" id="ARBA00023136"/>
    </source>
</evidence>
<evidence type="ECO:0000256" key="6">
    <source>
        <dbReference type="PIRSR" id="PIRSR002419-1"/>
    </source>
</evidence>
<evidence type="ECO:0000256" key="2">
    <source>
        <dbReference type="ARBA" id="ARBA00006840"/>
    </source>
</evidence>
<dbReference type="EMBL" id="KQ971371">
    <property type="protein sequence ID" value="KYB25527.1"/>
    <property type="molecule type" value="Genomic_DNA"/>
</dbReference>
<evidence type="ECO:0000256" key="7">
    <source>
        <dbReference type="RuleBase" id="RU361218"/>
    </source>
</evidence>
<dbReference type="PRINTS" id="PR00259">
    <property type="entry name" value="TMFOUR"/>
</dbReference>
<gene>
    <name evidence="9" type="primary">AUGUSTUS-3.0.2_34302</name>
    <name evidence="9" type="ORF">TcasGA2_TC034302</name>
</gene>
<evidence type="ECO:0000256" key="8">
    <source>
        <dbReference type="SAM" id="MobiDB-lite"/>
    </source>
</evidence>
<dbReference type="Proteomes" id="UP000007266">
    <property type="component" value="Linkage group 9"/>
</dbReference>
<dbReference type="Gene3D" id="1.10.1450.10">
    <property type="entry name" value="Tetraspanin"/>
    <property type="match status" value="1"/>
</dbReference>
<dbReference type="Pfam" id="PF00335">
    <property type="entry name" value="Tetraspanin"/>
    <property type="match status" value="1"/>
</dbReference>
<dbReference type="InterPro" id="IPR008952">
    <property type="entry name" value="Tetraspanin_EC2_sf"/>
</dbReference>
<dbReference type="InParanoid" id="A0A139WC88"/>
<keyword evidence="10" id="KW-1185">Reference proteome</keyword>
<comment type="subcellular location">
    <subcellularLocation>
        <location evidence="1 7">Membrane</location>
        <topology evidence="1 7">Multi-pass membrane protein</topology>
    </subcellularLocation>
</comment>
<keyword evidence="3 7" id="KW-0812">Transmembrane</keyword>
<feature type="compositionally biased region" description="Pro residues" evidence="8">
    <location>
        <begin position="248"/>
        <end position="257"/>
    </location>
</feature>
<dbReference type="AlphaFoldDB" id="A0A139WC88"/>
<evidence type="ECO:0000313" key="9">
    <source>
        <dbReference type="EMBL" id="KYB25527.1"/>
    </source>
</evidence>
<evidence type="ECO:0000256" key="3">
    <source>
        <dbReference type="ARBA" id="ARBA00022692"/>
    </source>
</evidence>
<reference evidence="9 10" key="2">
    <citation type="journal article" date="2010" name="Nucleic Acids Res.">
        <title>BeetleBase in 2010: revisions to provide comprehensive genomic information for Tribolium castaneum.</title>
        <authorList>
            <person name="Kim H.S."/>
            <person name="Murphy T."/>
            <person name="Xia J."/>
            <person name="Caragea D."/>
            <person name="Park Y."/>
            <person name="Beeman R.W."/>
            <person name="Lorenzen M.D."/>
            <person name="Butcher S."/>
            <person name="Manak J.R."/>
            <person name="Brown S.J."/>
        </authorList>
    </citation>
    <scope>GENOME REANNOTATION</scope>
    <source>
        <strain evidence="9 10">Georgia GA2</strain>
    </source>
</reference>
<dbReference type="GO" id="GO:0016020">
    <property type="term" value="C:membrane"/>
    <property type="evidence" value="ECO:0007669"/>
    <property type="project" value="UniProtKB-SubCell"/>
</dbReference>
<organism evidence="9 10">
    <name type="scientific">Tribolium castaneum</name>
    <name type="common">Red flour beetle</name>
    <dbReference type="NCBI Taxonomy" id="7070"/>
    <lineage>
        <taxon>Eukaryota</taxon>
        <taxon>Metazoa</taxon>
        <taxon>Ecdysozoa</taxon>
        <taxon>Arthropoda</taxon>
        <taxon>Hexapoda</taxon>
        <taxon>Insecta</taxon>
        <taxon>Pterygota</taxon>
        <taxon>Neoptera</taxon>
        <taxon>Endopterygota</taxon>
        <taxon>Coleoptera</taxon>
        <taxon>Polyphaga</taxon>
        <taxon>Cucujiformia</taxon>
        <taxon>Tenebrionidae</taxon>
        <taxon>Tenebrionidae incertae sedis</taxon>
        <taxon>Tribolium</taxon>
    </lineage>
</organism>
<protein>
    <recommendedName>
        <fullName evidence="7">Tetraspanin</fullName>
    </recommendedName>
</protein>
<comment type="similarity">
    <text evidence="2 7">Belongs to the tetraspanin (TM4SF) family.</text>
</comment>
<feature type="transmembrane region" description="Helical" evidence="7">
    <location>
        <begin position="190"/>
        <end position="216"/>
    </location>
</feature>
<dbReference type="OrthoDB" id="6239677at2759"/>
<dbReference type="InterPro" id="IPR000301">
    <property type="entry name" value="Tetraspanin_animals"/>
</dbReference>
<dbReference type="KEGG" id="tca:100142550"/>
<keyword evidence="4 7" id="KW-1133">Transmembrane helix</keyword>
<evidence type="ECO:0000256" key="4">
    <source>
        <dbReference type="ARBA" id="ARBA00022989"/>
    </source>
</evidence>
<feature type="transmembrane region" description="Helical" evidence="7">
    <location>
        <begin position="12"/>
        <end position="34"/>
    </location>
</feature>
<accession>A0A139WC88</accession>
<dbReference type="PANTHER" id="PTHR19282">
    <property type="entry name" value="TETRASPANIN"/>
    <property type="match status" value="1"/>
</dbReference>
<dbReference type="InterPro" id="IPR018499">
    <property type="entry name" value="Tetraspanin/Peripherin"/>
</dbReference>
<feature type="transmembrane region" description="Helical" evidence="7">
    <location>
        <begin position="46"/>
        <end position="69"/>
    </location>
</feature>
<feature type="disulfide bond" evidence="6">
    <location>
        <begin position="142"/>
        <end position="179"/>
    </location>
</feature>
<dbReference type="PIRSF" id="PIRSF002419">
    <property type="entry name" value="Tetraspanin"/>
    <property type="match status" value="1"/>
</dbReference>
<dbReference type="OMA" id="HEYTRQQ"/>
<evidence type="ECO:0000313" key="10">
    <source>
        <dbReference type="Proteomes" id="UP000007266"/>
    </source>
</evidence>
<dbReference type="SUPFAM" id="SSF48652">
    <property type="entry name" value="Tetraspanin"/>
    <property type="match status" value="1"/>
</dbReference>
<feature type="disulfide bond" evidence="6">
    <location>
        <begin position="143"/>
        <end position="161"/>
    </location>
</feature>
<sequence length="257" mass="28815">MASLKVKELLCLLYSALLFISGVLLIGFSVVLLYKVIHHFKFIPSSAIGPFIIYFLLGFVHLFLTWLGVKGPSREHDVHIILFMVITVILLVAECAVGVWSIILWDEVDIESLHLMQKSFNDLLNNDYDKKDWARMESELKCCGFDGAKAYEKKNVLPLSCCNSGLQNSTCTEIYQMGCQKPLASYAKILLIDAAIMGFSCCVFQALGVFLFYTFFRTLKVERSARVQRRLAMQRRVSQENGSANPTPSSPPPPASA</sequence>
<dbReference type="CDD" id="cd03127">
    <property type="entry name" value="tetraspanin_LEL"/>
    <property type="match status" value="1"/>
</dbReference>
<feature type="region of interest" description="Disordered" evidence="8">
    <location>
        <begin position="235"/>
        <end position="257"/>
    </location>
</feature>
<proteinExistence type="inferred from homology"/>
<keyword evidence="5 7" id="KW-0472">Membrane</keyword>
<name>A0A139WC88_TRICA</name>
<feature type="transmembrane region" description="Helical" evidence="7">
    <location>
        <begin position="81"/>
        <end position="105"/>
    </location>
</feature>
<keyword evidence="6" id="KW-1015">Disulfide bond</keyword>